<reference evidence="12" key="1">
    <citation type="submission" date="2020-03" db="EMBL/GenBank/DDBJ databases">
        <title>FDA dAtabase for Regulatory Grade micrObial Sequences (FDA-ARGOS): Supporting development and validation of Infectious Disease Dx tests.</title>
        <authorList>
            <person name="Campos J."/>
            <person name="Goldberg B."/>
            <person name="Tallon L."/>
            <person name="Sadzewicz L."/>
            <person name="Vavikolanu K."/>
            <person name="Mehta A."/>
            <person name="Aluvathingal J."/>
            <person name="Nadendla S."/>
            <person name="Nandy P."/>
            <person name="Geyer C."/>
            <person name="Yan Y."/>
            <person name="Sichtig H."/>
        </authorList>
    </citation>
    <scope>NUCLEOTIDE SEQUENCE [LARGE SCALE GENOMIC DNA]</scope>
    <source>
        <strain evidence="12">FDAARGOS_652</strain>
    </source>
</reference>
<keyword evidence="5 10" id="KW-0547">Nucleotide-binding</keyword>
<dbReference type="AlphaFoldDB" id="A0A8X7NNL0"/>
<dbReference type="EMBL" id="JABWAB010000003">
    <property type="protein sequence ID" value="KAF6057064.1"/>
    <property type="molecule type" value="Genomic_DNA"/>
</dbReference>
<dbReference type="GO" id="GO:0005524">
    <property type="term" value="F:ATP binding"/>
    <property type="evidence" value="ECO:0007669"/>
    <property type="project" value="UniProtKB-UniRule"/>
</dbReference>
<keyword evidence="7 10" id="KW-0067">ATP-binding</keyword>
<comment type="catalytic activity">
    <reaction evidence="9">
        <text>L-seryl-[protein] + ATP = O-phospho-L-seryl-[protein] + ADP + H(+)</text>
        <dbReference type="Rhea" id="RHEA:17989"/>
        <dbReference type="Rhea" id="RHEA-COMP:9863"/>
        <dbReference type="Rhea" id="RHEA-COMP:11604"/>
        <dbReference type="ChEBI" id="CHEBI:15378"/>
        <dbReference type="ChEBI" id="CHEBI:29999"/>
        <dbReference type="ChEBI" id="CHEBI:30616"/>
        <dbReference type="ChEBI" id="CHEBI:83421"/>
        <dbReference type="ChEBI" id="CHEBI:456216"/>
        <dbReference type="EC" id="2.7.11.1"/>
    </reaction>
</comment>
<dbReference type="InterPro" id="IPR050629">
    <property type="entry name" value="STE20/SPS1-PAK"/>
</dbReference>
<keyword evidence="4" id="KW-0808">Transferase</keyword>
<dbReference type="Pfam" id="PF00069">
    <property type="entry name" value="Pkinase"/>
    <property type="match status" value="1"/>
</dbReference>
<evidence type="ECO:0000313" key="12">
    <source>
        <dbReference type="EMBL" id="KAF6057064.1"/>
    </source>
</evidence>
<dbReference type="SMART" id="SM00220">
    <property type="entry name" value="S_TKc"/>
    <property type="match status" value="1"/>
</dbReference>
<dbReference type="PROSITE" id="PS50011">
    <property type="entry name" value="PROTEIN_KINASE_DOM"/>
    <property type="match status" value="1"/>
</dbReference>
<gene>
    <name evidence="12" type="ORF">FOB60_001619</name>
</gene>
<accession>A0A8X7NNL0</accession>
<comment type="similarity">
    <text evidence="1">Belongs to the protein kinase superfamily. STE Ser/Thr protein kinase family. STE20 subfamily.</text>
</comment>
<dbReference type="Proteomes" id="UP000590412">
    <property type="component" value="Unassembled WGS sequence"/>
</dbReference>
<evidence type="ECO:0000256" key="5">
    <source>
        <dbReference type="ARBA" id="ARBA00022741"/>
    </source>
</evidence>
<evidence type="ECO:0000256" key="7">
    <source>
        <dbReference type="ARBA" id="ARBA00022840"/>
    </source>
</evidence>
<evidence type="ECO:0000256" key="10">
    <source>
        <dbReference type="PROSITE-ProRule" id="PRU10141"/>
    </source>
</evidence>
<comment type="catalytic activity">
    <reaction evidence="8">
        <text>L-threonyl-[protein] + ATP = O-phospho-L-threonyl-[protein] + ADP + H(+)</text>
        <dbReference type="Rhea" id="RHEA:46608"/>
        <dbReference type="Rhea" id="RHEA-COMP:11060"/>
        <dbReference type="Rhea" id="RHEA-COMP:11605"/>
        <dbReference type="ChEBI" id="CHEBI:15378"/>
        <dbReference type="ChEBI" id="CHEBI:30013"/>
        <dbReference type="ChEBI" id="CHEBI:30616"/>
        <dbReference type="ChEBI" id="CHEBI:61977"/>
        <dbReference type="ChEBI" id="CHEBI:456216"/>
        <dbReference type="EC" id="2.7.11.1"/>
    </reaction>
</comment>
<protein>
    <recommendedName>
        <fullName evidence="2">non-specific serine/threonine protein kinase</fullName>
        <ecNumber evidence="2">2.7.11.1</ecNumber>
    </recommendedName>
</protein>
<keyword evidence="3" id="KW-0723">Serine/threonine-protein kinase</keyword>
<feature type="binding site" evidence="10">
    <location>
        <position position="50"/>
    </location>
    <ligand>
        <name>ATP</name>
        <dbReference type="ChEBI" id="CHEBI:30616"/>
    </ligand>
</feature>
<evidence type="ECO:0000256" key="9">
    <source>
        <dbReference type="ARBA" id="ARBA00048679"/>
    </source>
</evidence>
<evidence type="ECO:0000256" key="3">
    <source>
        <dbReference type="ARBA" id="ARBA00022527"/>
    </source>
</evidence>
<dbReference type="EC" id="2.7.11.1" evidence="2"/>
<dbReference type="PROSITE" id="PS00107">
    <property type="entry name" value="PROTEIN_KINASE_ATP"/>
    <property type="match status" value="1"/>
</dbReference>
<proteinExistence type="inferred from homology"/>
<dbReference type="InterPro" id="IPR011009">
    <property type="entry name" value="Kinase-like_dom_sf"/>
</dbReference>
<evidence type="ECO:0000256" key="2">
    <source>
        <dbReference type="ARBA" id="ARBA00012513"/>
    </source>
</evidence>
<feature type="domain" description="Protein kinase" evidence="11">
    <location>
        <begin position="19"/>
        <end position="284"/>
    </location>
</feature>
<evidence type="ECO:0000256" key="6">
    <source>
        <dbReference type="ARBA" id="ARBA00022777"/>
    </source>
</evidence>
<dbReference type="InterPro" id="IPR000719">
    <property type="entry name" value="Prot_kinase_dom"/>
</dbReference>
<evidence type="ECO:0000256" key="8">
    <source>
        <dbReference type="ARBA" id="ARBA00047899"/>
    </source>
</evidence>
<name>A0A8X7NNL0_CANPA</name>
<sequence>MSSRRDNKQIPSPQSPCKYGDLKIIGRGNFGDVYRATLLTAKKIEFVAIKVINLEDSGSDDVKQTVREIQFLNKLRNQHVVKYYESFTHDANVFIVMEYCGGGSCSDLIKFQKMIPENVVGYVIKKVLTGLAYLHGEHKVHRDIKSANILLTEDGQVKIGDFGVSTEITFSKKKRNTFVGTPFWMAPEVITRGGSKRGGTKKSEGYDYKADIWSTGITVIELATGAPPLAEHDPMKVLFDIPKKKPPQLRGYYSDGIKEFVKLCVTSDPEQRPNCHELLQHKFITELQGNIRQELMRMITRKNAYFNRKTYANPRHKLNCDLIENIDHDVPTELEPKREIAWEFTRTLQMQLDVMTPDSSKVKQIERILSDDADVESVYSNSRSHNASSDYAAAAPVVTPKQQDKSLILLYSLRQVLARGKDEQTQRGVERLIDAINHFELKHPGLSHALVEEIERALEK</sequence>
<keyword evidence="6 12" id="KW-0418">Kinase</keyword>
<evidence type="ECO:0000313" key="13">
    <source>
        <dbReference type="Proteomes" id="UP000590412"/>
    </source>
</evidence>
<dbReference type="GO" id="GO:0030447">
    <property type="term" value="P:filamentous growth"/>
    <property type="evidence" value="ECO:0007669"/>
    <property type="project" value="UniProtKB-ARBA"/>
</dbReference>
<dbReference type="SUPFAM" id="SSF56112">
    <property type="entry name" value="Protein kinase-like (PK-like)"/>
    <property type="match status" value="1"/>
</dbReference>
<dbReference type="GO" id="GO:0004674">
    <property type="term" value="F:protein serine/threonine kinase activity"/>
    <property type="evidence" value="ECO:0007669"/>
    <property type="project" value="UniProtKB-KW"/>
</dbReference>
<dbReference type="PANTHER" id="PTHR48012:SF10">
    <property type="entry name" value="FI20177P1"/>
    <property type="match status" value="1"/>
</dbReference>
<dbReference type="FunFam" id="1.10.510.10:FF:000499">
    <property type="entry name" value="Serine/threonine-protein kinase KIC1"/>
    <property type="match status" value="1"/>
</dbReference>
<dbReference type="GO" id="GO:0005737">
    <property type="term" value="C:cytoplasm"/>
    <property type="evidence" value="ECO:0007669"/>
    <property type="project" value="TreeGrafter"/>
</dbReference>
<dbReference type="InterPro" id="IPR017441">
    <property type="entry name" value="Protein_kinase_ATP_BS"/>
</dbReference>
<evidence type="ECO:0000256" key="1">
    <source>
        <dbReference type="ARBA" id="ARBA00008874"/>
    </source>
</evidence>
<dbReference type="PANTHER" id="PTHR48012">
    <property type="entry name" value="STERILE20-LIKE KINASE, ISOFORM B-RELATED"/>
    <property type="match status" value="1"/>
</dbReference>
<comment type="caution">
    <text evidence="12">The sequence shown here is derived from an EMBL/GenBank/DDBJ whole genome shotgun (WGS) entry which is preliminary data.</text>
</comment>
<organism evidence="12 13">
    <name type="scientific">Candida parapsilosis</name>
    <name type="common">Yeast</name>
    <dbReference type="NCBI Taxonomy" id="5480"/>
    <lineage>
        <taxon>Eukaryota</taxon>
        <taxon>Fungi</taxon>
        <taxon>Dikarya</taxon>
        <taxon>Ascomycota</taxon>
        <taxon>Saccharomycotina</taxon>
        <taxon>Pichiomycetes</taxon>
        <taxon>Debaryomycetaceae</taxon>
        <taxon>Candida/Lodderomyces clade</taxon>
        <taxon>Candida</taxon>
    </lineage>
</organism>
<evidence type="ECO:0000256" key="4">
    <source>
        <dbReference type="ARBA" id="ARBA00022679"/>
    </source>
</evidence>
<dbReference type="Gene3D" id="1.10.510.10">
    <property type="entry name" value="Transferase(Phosphotransferase) domain 1"/>
    <property type="match status" value="1"/>
</dbReference>
<evidence type="ECO:0000259" key="11">
    <source>
        <dbReference type="PROSITE" id="PS50011"/>
    </source>
</evidence>